<sequence>MIHSSSIQLDEFRSNESHDSIIELYSRCDKLKLTNDIHIVPLKSVYQRLSVTDSHTGLTEQQVISKQEEYGSNKLTQPPQPGYIKLFIQQAFIGFNGILWIAGIFAFLAYKPFGEPDPDVTNLGLGIVLLLVIILNAVLNVYQEMKSLKIISSFTKISPTLAIVRRQNIEQQIHAELLVPGDIILLKIGDKVPADCRILTCDSLKVNNSELTGESKPVACTVKCSSLNYMESTNILFYSSSVVQGRGEAIVTAIGDKTVLGNVSKLTRSGSKNDEITGLHREVNRFVLFVVGVTVIAIITIWITWIFWLKIYHKEFLSANQVIVNSIGMTVGFLPMGLPAAVTLVLTIVAKRMYKQKVLVKSLQTVETFNSTSIICTDKTGTLTLNKMSVAHLLWDINGEYKVRETTAETLDQNAKLSTFGSIAKRFSAIRRSMSMSDQSQSLPPTAKKSQYSLLNQIQPVVLQDLLVGACLCNDAEKQMKDNEMQLVGDAADLALYSLGADKFSLDVEHIKTTNKRLNGLPFNSTNKFMITANRLGDSTPGENAQVLITMKGAPDIVAERCWTYKSNDGHIKELNDDIRQQISFRQEQLGKSGYRVIALLQQIKSKSEYEQLMQDYNELRLNSVKTEEHEDLCGLPGNGYCFIGLFSLLDPPRPEVPDAVLKARQAKIRIAMVTGDHSTTAVSTAKTVNILSEEISVQNGLDSFKFSGSNGVQLFRNDSLLTTHTLGKITKLDFGFSKKKSKVVLITDGGDKQERHLIKQWWRNITMYFSEPVATKSRDKQVLIPYGVVVQGSNIPLMDDYLWDWVLSHQELVFARTSPEQKLRIVMECQRRGEIVAVTGDGTNDAPGLKRADLGVSMQSGTDVSKEAGDMILLDNDFSSIIQAIETGRLLSDNLKKVAIYLLPGGSWSEIWPVFFNVWLGIPLALSAFQATVFCMLNDVFMSLAMVSEKAESDIMRRPPVIRTKSHLLNLKLLFHAYIIIGNIECFAAFFCYFWYYTSQNIPLSSIFFKYETFESLQLHKTKDELTKINQTGQCIYYVALCIMQLFNLLTTRTRYASFFSHNPFYGKGQNLWILLSMLLSIGTCILITQVPWSQKIFKTEQVPLIYVLPALAFGTGLFLLDELRKLYIRRNPKCLLERIAW</sequence>
<dbReference type="GO" id="GO:1990573">
    <property type="term" value="P:potassium ion import across plasma membrane"/>
    <property type="evidence" value="ECO:0007669"/>
    <property type="project" value="TreeGrafter"/>
</dbReference>
<dbReference type="OrthoDB" id="158672at2759"/>
<comment type="subcellular location">
    <subcellularLocation>
        <location evidence="1">Cell membrane</location>
        <topology evidence="1">Multi-pass membrane protein</topology>
    </subcellularLocation>
</comment>
<dbReference type="InterPro" id="IPR001757">
    <property type="entry name" value="P_typ_ATPase"/>
</dbReference>
<feature type="domain" description="Cation-transporting P-type ATPase N-terminal" evidence="10">
    <location>
        <begin position="36"/>
        <end position="111"/>
    </location>
</feature>
<keyword evidence="4" id="KW-0547">Nucleotide-binding</keyword>
<evidence type="ECO:0000256" key="3">
    <source>
        <dbReference type="ARBA" id="ARBA00022692"/>
    </source>
</evidence>
<dbReference type="Pfam" id="PF00702">
    <property type="entry name" value="Hydrolase"/>
    <property type="match status" value="1"/>
</dbReference>
<evidence type="ECO:0000256" key="5">
    <source>
        <dbReference type="ARBA" id="ARBA00022840"/>
    </source>
</evidence>
<keyword evidence="5" id="KW-0067">ATP-binding</keyword>
<feature type="transmembrane region" description="Helical" evidence="9">
    <location>
        <begin position="974"/>
        <end position="997"/>
    </location>
</feature>
<organism evidence="11 13">
    <name type="scientific">Didymodactylos carnosus</name>
    <dbReference type="NCBI Taxonomy" id="1234261"/>
    <lineage>
        <taxon>Eukaryota</taxon>
        <taxon>Metazoa</taxon>
        <taxon>Spiralia</taxon>
        <taxon>Gnathifera</taxon>
        <taxon>Rotifera</taxon>
        <taxon>Eurotatoria</taxon>
        <taxon>Bdelloidea</taxon>
        <taxon>Philodinida</taxon>
        <taxon>Philodinidae</taxon>
        <taxon>Didymodactylos</taxon>
    </lineage>
</organism>
<dbReference type="InterPro" id="IPR018303">
    <property type="entry name" value="ATPase_P-typ_P_site"/>
</dbReference>
<dbReference type="PRINTS" id="PR00119">
    <property type="entry name" value="CATATPASE"/>
</dbReference>
<evidence type="ECO:0000256" key="2">
    <source>
        <dbReference type="ARBA" id="ARBA00022475"/>
    </source>
</evidence>
<dbReference type="SFLD" id="SFLDS00003">
    <property type="entry name" value="Haloacid_Dehalogenase"/>
    <property type="match status" value="1"/>
</dbReference>
<dbReference type="GO" id="GO:0030007">
    <property type="term" value="P:intracellular potassium ion homeostasis"/>
    <property type="evidence" value="ECO:0007669"/>
    <property type="project" value="TreeGrafter"/>
</dbReference>
<accession>A0A813VBF2</accession>
<protein>
    <recommendedName>
        <fullName evidence="10">Cation-transporting P-type ATPase N-terminal domain-containing protein</fullName>
    </recommendedName>
</protein>
<dbReference type="Gene3D" id="1.20.1110.10">
    <property type="entry name" value="Calcium-transporting ATPase, transmembrane domain"/>
    <property type="match status" value="2"/>
</dbReference>
<dbReference type="InterPro" id="IPR006068">
    <property type="entry name" value="ATPase_P-typ_cation-transptr_C"/>
</dbReference>
<dbReference type="AlphaFoldDB" id="A0A813VBF2"/>
<evidence type="ECO:0000256" key="6">
    <source>
        <dbReference type="ARBA" id="ARBA00022967"/>
    </source>
</evidence>
<name>A0A813VBF2_9BILA</name>
<feature type="transmembrane region" description="Helical" evidence="9">
    <location>
        <begin position="286"/>
        <end position="307"/>
    </location>
</feature>
<dbReference type="Gene3D" id="2.70.150.10">
    <property type="entry name" value="Calcium-transporting ATPase, cytoplasmic transduction domain A"/>
    <property type="match status" value="1"/>
</dbReference>
<dbReference type="InterPro" id="IPR008250">
    <property type="entry name" value="ATPase_P-typ_transduc_dom_A_sf"/>
</dbReference>
<dbReference type="GO" id="GO:0005886">
    <property type="term" value="C:plasma membrane"/>
    <property type="evidence" value="ECO:0007669"/>
    <property type="project" value="UniProtKB-SubCell"/>
</dbReference>
<dbReference type="GO" id="GO:0005391">
    <property type="term" value="F:P-type sodium:potassium-exchanging transporter activity"/>
    <property type="evidence" value="ECO:0007669"/>
    <property type="project" value="TreeGrafter"/>
</dbReference>
<dbReference type="PROSITE" id="PS00154">
    <property type="entry name" value="ATPASE_E1_E2"/>
    <property type="match status" value="1"/>
</dbReference>
<dbReference type="InterPro" id="IPR050510">
    <property type="entry name" value="Cation_transp_ATPase_P-type"/>
</dbReference>
<dbReference type="InterPro" id="IPR004014">
    <property type="entry name" value="ATPase_P-typ_cation-transptr_N"/>
</dbReference>
<keyword evidence="8 9" id="KW-0472">Membrane</keyword>
<dbReference type="PANTHER" id="PTHR43294">
    <property type="entry name" value="SODIUM/POTASSIUM-TRANSPORTING ATPASE SUBUNIT ALPHA"/>
    <property type="match status" value="1"/>
</dbReference>
<dbReference type="Pfam" id="PF00122">
    <property type="entry name" value="E1-E2_ATPase"/>
    <property type="match status" value="1"/>
</dbReference>
<dbReference type="GO" id="GO:0016887">
    <property type="term" value="F:ATP hydrolysis activity"/>
    <property type="evidence" value="ECO:0007669"/>
    <property type="project" value="InterPro"/>
</dbReference>
<dbReference type="Pfam" id="PF00690">
    <property type="entry name" value="Cation_ATPase_N"/>
    <property type="match status" value="1"/>
</dbReference>
<evidence type="ECO:0000256" key="4">
    <source>
        <dbReference type="ARBA" id="ARBA00022741"/>
    </source>
</evidence>
<dbReference type="PRINTS" id="PR00121">
    <property type="entry name" value="NAKATPASE"/>
</dbReference>
<dbReference type="Proteomes" id="UP000681722">
    <property type="component" value="Unassembled WGS sequence"/>
</dbReference>
<dbReference type="SUPFAM" id="SSF81665">
    <property type="entry name" value="Calcium ATPase, transmembrane domain M"/>
    <property type="match status" value="1"/>
</dbReference>
<feature type="transmembrane region" description="Helical" evidence="9">
    <location>
        <begin position="929"/>
        <end position="949"/>
    </location>
</feature>
<feature type="transmembrane region" description="Helical" evidence="9">
    <location>
        <begin position="1106"/>
        <end position="1122"/>
    </location>
</feature>
<keyword evidence="3 9" id="KW-0812">Transmembrane</keyword>
<keyword evidence="13" id="KW-1185">Reference proteome</keyword>
<evidence type="ECO:0000256" key="9">
    <source>
        <dbReference type="SAM" id="Phobius"/>
    </source>
</evidence>
<comment type="caution">
    <text evidence="11">The sequence shown here is derived from an EMBL/GenBank/DDBJ whole genome shotgun (WGS) entry which is preliminary data.</text>
</comment>
<evidence type="ECO:0000256" key="1">
    <source>
        <dbReference type="ARBA" id="ARBA00004651"/>
    </source>
</evidence>
<feature type="transmembrane region" description="Helical" evidence="9">
    <location>
        <begin position="1073"/>
        <end position="1094"/>
    </location>
</feature>
<dbReference type="GO" id="GO:0005524">
    <property type="term" value="F:ATP binding"/>
    <property type="evidence" value="ECO:0007669"/>
    <property type="project" value="UniProtKB-KW"/>
</dbReference>
<evidence type="ECO:0000313" key="13">
    <source>
        <dbReference type="Proteomes" id="UP000663829"/>
    </source>
</evidence>
<dbReference type="Pfam" id="PF00689">
    <property type="entry name" value="Cation_ATPase_C"/>
    <property type="match status" value="1"/>
</dbReference>
<evidence type="ECO:0000256" key="7">
    <source>
        <dbReference type="ARBA" id="ARBA00022989"/>
    </source>
</evidence>
<keyword evidence="7 9" id="KW-1133">Transmembrane helix</keyword>
<dbReference type="SFLD" id="SFLDG00002">
    <property type="entry name" value="C1.7:_P-type_atpase_like"/>
    <property type="match status" value="1"/>
</dbReference>
<dbReference type="GO" id="GO:0036376">
    <property type="term" value="P:sodium ion export across plasma membrane"/>
    <property type="evidence" value="ECO:0007669"/>
    <property type="project" value="TreeGrafter"/>
</dbReference>
<evidence type="ECO:0000313" key="11">
    <source>
        <dbReference type="EMBL" id="CAF0840944.1"/>
    </source>
</evidence>
<feature type="transmembrane region" description="Helical" evidence="9">
    <location>
        <begin position="122"/>
        <end position="142"/>
    </location>
</feature>
<evidence type="ECO:0000256" key="8">
    <source>
        <dbReference type="ARBA" id="ARBA00023136"/>
    </source>
</evidence>
<evidence type="ECO:0000259" key="10">
    <source>
        <dbReference type="SMART" id="SM00831"/>
    </source>
</evidence>
<dbReference type="InterPro" id="IPR044492">
    <property type="entry name" value="P_typ_ATPase_HD_dom"/>
</dbReference>
<dbReference type="Gene3D" id="3.40.1110.10">
    <property type="entry name" value="Calcium-transporting ATPase, cytoplasmic domain N"/>
    <property type="match status" value="1"/>
</dbReference>
<dbReference type="PANTHER" id="PTHR43294:SF21">
    <property type="entry name" value="CATION TRANSPORTING ATPASE"/>
    <property type="match status" value="1"/>
</dbReference>
<dbReference type="SUPFAM" id="SSF81660">
    <property type="entry name" value="Metal cation-transporting ATPase, ATP-binding domain N"/>
    <property type="match status" value="1"/>
</dbReference>
<dbReference type="Gene3D" id="3.40.50.1000">
    <property type="entry name" value="HAD superfamily/HAD-like"/>
    <property type="match status" value="1"/>
</dbReference>
<dbReference type="EMBL" id="CAJOBC010000810">
    <property type="protein sequence ID" value="CAF3628306.1"/>
    <property type="molecule type" value="Genomic_DNA"/>
</dbReference>
<dbReference type="Pfam" id="PF13246">
    <property type="entry name" value="Cation_ATPase"/>
    <property type="match status" value="1"/>
</dbReference>
<dbReference type="InterPro" id="IPR023298">
    <property type="entry name" value="ATPase_P-typ_TM_dom_sf"/>
</dbReference>
<feature type="transmembrane region" description="Helical" evidence="9">
    <location>
        <begin position="91"/>
        <end position="110"/>
    </location>
</feature>
<reference evidence="11" key="1">
    <citation type="submission" date="2021-02" db="EMBL/GenBank/DDBJ databases">
        <authorList>
            <person name="Nowell W R."/>
        </authorList>
    </citation>
    <scope>NUCLEOTIDE SEQUENCE</scope>
</reference>
<feature type="transmembrane region" description="Helical" evidence="9">
    <location>
        <begin position="1036"/>
        <end position="1052"/>
    </location>
</feature>
<evidence type="ECO:0000313" key="12">
    <source>
        <dbReference type="EMBL" id="CAF3628306.1"/>
    </source>
</evidence>
<keyword evidence="6" id="KW-1278">Translocase</keyword>
<dbReference type="Proteomes" id="UP000663829">
    <property type="component" value="Unassembled WGS sequence"/>
</dbReference>
<dbReference type="InterPro" id="IPR059000">
    <property type="entry name" value="ATPase_P-type_domA"/>
</dbReference>
<dbReference type="GO" id="GO:1902600">
    <property type="term" value="P:proton transmembrane transport"/>
    <property type="evidence" value="ECO:0007669"/>
    <property type="project" value="TreeGrafter"/>
</dbReference>
<dbReference type="SUPFAM" id="SSF81653">
    <property type="entry name" value="Calcium ATPase, transduction domain A"/>
    <property type="match status" value="1"/>
</dbReference>
<dbReference type="EMBL" id="CAJNOQ010000810">
    <property type="protein sequence ID" value="CAF0840944.1"/>
    <property type="molecule type" value="Genomic_DNA"/>
</dbReference>
<proteinExistence type="predicted"/>
<dbReference type="InterPro" id="IPR023214">
    <property type="entry name" value="HAD_sf"/>
</dbReference>
<keyword evidence="2" id="KW-1003">Cell membrane</keyword>
<dbReference type="SFLD" id="SFLDF00027">
    <property type="entry name" value="p-type_atpase"/>
    <property type="match status" value="1"/>
</dbReference>
<feature type="transmembrane region" description="Helical" evidence="9">
    <location>
        <begin position="327"/>
        <end position="349"/>
    </location>
</feature>
<feature type="transmembrane region" description="Helical" evidence="9">
    <location>
        <begin position="899"/>
        <end position="923"/>
    </location>
</feature>
<dbReference type="SMART" id="SM00831">
    <property type="entry name" value="Cation_ATPase_N"/>
    <property type="match status" value="1"/>
</dbReference>
<gene>
    <name evidence="11" type="ORF">GPM918_LOCUS5562</name>
    <name evidence="12" type="ORF">SRO942_LOCUS5562</name>
</gene>
<dbReference type="SUPFAM" id="SSF56784">
    <property type="entry name" value="HAD-like"/>
    <property type="match status" value="1"/>
</dbReference>
<dbReference type="InterPro" id="IPR023299">
    <property type="entry name" value="ATPase_P-typ_cyto_dom_N"/>
</dbReference>
<dbReference type="NCBIfam" id="TIGR01494">
    <property type="entry name" value="ATPase_P-type"/>
    <property type="match status" value="2"/>
</dbReference>
<dbReference type="InterPro" id="IPR036412">
    <property type="entry name" value="HAD-like_sf"/>
</dbReference>
<dbReference type="GO" id="GO:0006883">
    <property type="term" value="P:intracellular sodium ion homeostasis"/>
    <property type="evidence" value="ECO:0007669"/>
    <property type="project" value="TreeGrafter"/>
</dbReference>